<protein>
    <submittedName>
        <fullName evidence="1">Uncharacterized protein</fullName>
    </submittedName>
</protein>
<sequence length="307" mass="34938">MSEAVRGGNHPILEIVEYLDSLHEAAKNGAVIFDFSEVIKSCHKRLGESLWRTEAGGVKDQREHVYQDWLGYQMASLSRKALMGVQLSNEINRVLVKLNSSLSASGCTYRVSTDSFEGHSNLTERDKSFRLFSSYIEAYVEIQLCNIHITASDDVDAIKNDMAFGCMNKAVLNELVECVKSELHFWQNRFQWRSPIYHCVMEGEDVDVSTLLRFMGGDLTVDDIWREVWQERKITNEGDLRVLRCSWHYAVSNQVERLKDLVMLLRKVEALDVVLLNIKTGVFLVNMPAIDSLVSEGGALDNNRPWG</sequence>
<organism evidence="1 2">
    <name type="scientific">Pseudomonas fluorescens</name>
    <dbReference type="NCBI Taxonomy" id="294"/>
    <lineage>
        <taxon>Bacteria</taxon>
        <taxon>Pseudomonadati</taxon>
        <taxon>Pseudomonadota</taxon>
        <taxon>Gammaproteobacteria</taxon>
        <taxon>Pseudomonadales</taxon>
        <taxon>Pseudomonadaceae</taxon>
        <taxon>Pseudomonas</taxon>
    </lineage>
</organism>
<comment type="caution">
    <text evidence="1">The sequence shown here is derived from an EMBL/GenBank/DDBJ whole genome shotgun (WGS) entry which is preliminary data.</text>
</comment>
<name>A0A7Z6N0L7_PSEFL</name>
<evidence type="ECO:0000313" key="1">
    <source>
        <dbReference type="EMBL" id="RDS92398.1"/>
    </source>
</evidence>
<dbReference type="EMBL" id="QRBA01000002">
    <property type="protein sequence ID" value="RDS92398.1"/>
    <property type="molecule type" value="Genomic_DNA"/>
</dbReference>
<dbReference type="AlphaFoldDB" id="A0A7Z6N0L7"/>
<gene>
    <name evidence="1" type="ORF">DL347_04290</name>
</gene>
<evidence type="ECO:0000313" key="2">
    <source>
        <dbReference type="Proteomes" id="UP000255541"/>
    </source>
</evidence>
<proteinExistence type="predicted"/>
<dbReference type="Proteomes" id="UP000255541">
    <property type="component" value="Unassembled WGS sequence"/>
</dbReference>
<accession>A0A7Z6N0L7</accession>
<dbReference type="RefSeq" id="WP_115485853.1">
    <property type="nucleotide sequence ID" value="NZ_QRBA01000002.1"/>
</dbReference>
<reference evidence="1 2" key="1">
    <citation type="submission" date="2018-07" db="EMBL/GenBank/DDBJ databases">
        <title>Draft Genome Sequence of Pseudomonas fluorescens AHK-1 associated with canker disease of kiwifruit.</title>
        <authorList>
            <person name="Wu Z."/>
        </authorList>
    </citation>
    <scope>NUCLEOTIDE SEQUENCE [LARGE SCALE GENOMIC DNA]</scope>
    <source>
        <strain evidence="1 2">AHK-1</strain>
    </source>
</reference>